<accession>A0A5N7D000</accession>
<dbReference type="AlphaFoldDB" id="A0A5N7D000"/>
<keyword evidence="1" id="KW-0812">Transmembrane</keyword>
<reference evidence="2 3" key="1">
    <citation type="submission" date="2019-04" db="EMBL/GenBank/DDBJ databases">
        <authorList>
            <consortium name="DOE Joint Genome Institute"/>
            <person name="Mondo S."/>
            <person name="Kjaerbolling I."/>
            <person name="Vesth T."/>
            <person name="Frisvad J.C."/>
            <person name="Nybo J.L."/>
            <person name="Theobald S."/>
            <person name="Kildgaard S."/>
            <person name="Isbrandt T."/>
            <person name="Kuo A."/>
            <person name="Sato A."/>
            <person name="Lyhne E.K."/>
            <person name="Kogle M.E."/>
            <person name="Wiebenga A."/>
            <person name="Kun R.S."/>
            <person name="Lubbers R.J."/>
            <person name="Makela M.R."/>
            <person name="Barry K."/>
            <person name="Chovatia M."/>
            <person name="Clum A."/>
            <person name="Daum C."/>
            <person name="Haridas S."/>
            <person name="He G."/>
            <person name="LaButti K."/>
            <person name="Lipzen A."/>
            <person name="Riley R."/>
            <person name="Salamov A."/>
            <person name="Simmons B.A."/>
            <person name="Magnuson J.K."/>
            <person name="Henrissat B."/>
            <person name="Mortensen U.H."/>
            <person name="Larsen T.O."/>
            <person name="Devries R.P."/>
            <person name="Grigoriev I.V."/>
            <person name="Machida M."/>
            <person name="Baker S.E."/>
            <person name="Andersen M.R."/>
            <person name="Cantor M.N."/>
            <person name="Hua S.X."/>
        </authorList>
    </citation>
    <scope>NUCLEOTIDE SEQUENCE [LARGE SCALE GENOMIC DNA]</scope>
    <source>
        <strain evidence="2 3">CBS 119388</strain>
    </source>
</reference>
<name>A0A5N7D000_9EURO</name>
<protein>
    <submittedName>
        <fullName evidence="2">Uncharacterized protein</fullName>
    </submittedName>
</protein>
<evidence type="ECO:0000256" key="1">
    <source>
        <dbReference type="SAM" id="Phobius"/>
    </source>
</evidence>
<feature type="transmembrane region" description="Helical" evidence="1">
    <location>
        <begin position="12"/>
        <end position="32"/>
    </location>
</feature>
<proteinExistence type="predicted"/>
<dbReference type="EMBL" id="ML736827">
    <property type="protein sequence ID" value="KAE8399730.1"/>
    <property type="molecule type" value="Genomic_DNA"/>
</dbReference>
<sequence length="58" mass="6810">MIYFKNTVKSDFFGIYLFRLFPVSECPLYFLLSLDSLAIQLHWIPCLVNPSLSFLAYN</sequence>
<dbReference type="Proteomes" id="UP000325579">
    <property type="component" value="Unassembled WGS sequence"/>
</dbReference>
<keyword evidence="1" id="KW-0472">Membrane</keyword>
<evidence type="ECO:0000313" key="2">
    <source>
        <dbReference type="EMBL" id="KAE8399730.1"/>
    </source>
</evidence>
<evidence type="ECO:0000313" key="3">
    <source>
        <dbReference type="Proteomes" id="UP000325579"/>
    </source>
</evidence>
<keyword evidence="1" id="KW-1133">Transmembrane helix</keyword>
<organism evidence="2 3">
    <name type="scientific">Aspergillus pseudonomiae</name>
    <dbReference type="NCBI Taxonomy" id="1506151"/>
    <lineage>
        <taxon>Eukaryota</taxon>
        <taxon>Fungi</taxon>
        <taxon>Dikarya</taxon>
        <taxon>Ascomycota</taxon>
        <taxon>Pezizomycotina</taxon>
        <taxon>Eurotiomycetes</taxon>
        <taxon>Eurotiomycetidae</taxon>
        <taxon>Eurotiales</taxon>
        <taxon>Aspergillaceae</taxon>
        <taxon>Aspergillus</taxon>
        <taxon>Aspergillus subgen. Circumdati</taxon>
    </lineage>
</organism>
<dbReference type="GeneID" id="43667840"/>
<dbReference type="RefSeq" id="XP_031937049.1">
    <property type="nucleotide sequence ID" value="XM_032083149.1"/>
</dbReference>
<keyword evidence="3" id="KW-1185">Reference proteome</keyword>
<gene>
    <name evidence="2" type="ORF">BDV37DRAFT_259521</name>
</gene>